<keyword evidence="2" id="KW-1185">Reference proteome</keyword>
<evidence type="ECO:0000313" key="1">
    <source>
        <dbReference type="EMBL" id="KAH6604767.1"/>
    </source>
</evidence>
<dbReference type="Proteomes" id="UP000827724">
    <property type="component" value="Unassembled WGS sequence"/>
</dbReference>
<proteinExistence type="predicted"/>
<protein>
    <submittedName>
        <fullName evidence="1">Uncharacterized protein</fullName>
    </submittedName>
</protein>
<reference evidence="1" key="1">
    <citation type="submission" date="2021-08" db="EMBL/GenBank/DDBJ databases">
        <title>Chromosome-Level Trichoderma cornu-damae using Hi-C Data.</title>
        <authorList>
            <person name="Kim C.S."/>
        </authorList>
    </citation>
    <scope>NUCLEOTIDE SEQUENCE</scope>
    <source>
        <strain evidence="1">KA19-0412C</strain>
    </source>
</reference>
<dbReference type="AlphaFoldDB" id="A0A9P8QLW7"/>
<accession>A0A9P8QLW7</accession>
<name>A0A9P8QLW7_9HYPO</name>
<evidence type="ECO:0000313" key="2">
    <source>
        <dbReference type="Proteomes" id="UP000827724"/>
    </source>
</evidence>
<sequence length="154" mass="16857">MLPSCGQSLEEPGDLNGCADGRRHWSSILNPPDGRFELQASRYHVFCRPSGDGDDGESIHGRKCFAAKAKRLPRPQPELIERFQLASMSTPAKGVKVVHVDSAAVIPDPYRVEAIRRYYNFHQAGSSIDGIVDELLDHVAGLGDDERGAEKTDG</sequence>
<gene>
    <name evidence="1" type="ORF">Trco_006474</name>
</gene>
<comment type="caution">
    <text evidence="1">The sequence shown here is derived from an EMBL/GenBank/DDBJ whole genome shotgun (WGS) entry which is preliminary data.</text>
</comment>
<organism evidence="1 2">
    <name type="scientific">Trichoderma cornu-damae</name>
    <dbReference type="NCBI Taxonomy" id="654480"/>
    <lineage>
        <taxon>Eukaryota</taxon>
        <taxon>Fungi</taxon>
        <taxon>Dikarya</taxon>
        <taxon>Ascomycota</taxon>
        <taxon>Pezizomycotina</taxon>
        <taxon>Sordariomycetes</taxon>
        <taxon>Hypocreomycetidae</taxon>
        <taxon>Hypocreales</taxon>
        <taxon>Hypocreaceae</taxon>
        <taxon>Trichoderma</taxon>
    </lineage>
</organism>
<dbReference type="EMBL" id="JAIWOZ010000005">
    <property type="protein sequence ID" value="KAH6604767.1"/>
    <property type="molecule type" value="Genomic_DNA"/>
</dbReference>